<dbReference type="AlphaFoldDB" id="A0A9N7V452"/>
<organism evidence="2 3">
    <name type="scientific">Pleuronectes platessa</name>
    <name type="common">European plaice</name>
    <dbReference type="NCBI Taxonomy" id="8262"/>
    <lineage>
        <taxon>Eukaryota</taxon>
        <taxon>Metazoa</taxon>
        <taxon>Chordata</taxon>
        <taxon>Craniata</taxon>
        <taxon>Vertebrata</taxon>
        <taxon>Euteleostomi</taxon>
        <taxon>Actinopterygii</taxon>
        <taxon>Neopterygii</taxon>
        <taxon>Teleostei</taxon>
        <taxon>Neoteleostei</taxon>
        <taxon>Acanthomorphata</taxon>
        <taxon>Carangaria</taxon>
        <taxon>Pleuronectiformes</taxon>
        <taxon>Pleuronectoidei</taxon>
        <taxon>Pleuronectidae</taxon>
        <taxon>Pleuronectes</taxon>
    </lineage>
</organism>
<dbReference type="EMBL" id="CADEAL010002713">
    <property type="protein sequence ID" value="CAB1441792.1"/>
    <property type="molecule type" value="Genomic_DNA"/>
</dbReference>
<feature type="compositionally biased region" description="Polar residues" evidence="1">
    <location>
        <begin position="103"/>
        <end position="113"/>
    </location>
</feature>
<evidence type="ECO:0000313" key="2">
    <source>
        <dbReference type="EMBL" id="CAB1441792.1"/>
    </source>
</evidence>
<protein>
    <submittedName>
        <fullName evidence="2">Uncharacterized protein</fullName>
    </submittedName>
</protein>
<feature type="region of interest" description="Disordered" evidence="1">
    <location>
        <begin position="89"/>
        <end position="113"/>
    </location>
</feature>
<reference evidence="2" key="1">
    <citation type="submission" date="2020-03" db="EMBL/GenBank/DDBJ databases">
        <authorList>
            <person name="Weist P."/>
        </authorList>
    </citation>
    <scope>NUCLEOTIDE SEQUENCE</scope>
</reference>
<feature type="region of interest" description="Disordered" evidence="1">
    <location>
        <begin position="18"/>
        <end position="59"/>
    </location>
</feature>
<gene>
    <name evidence="2" type="ORF">PLEPLA_LOCUS29522</name>
</gene>
<dbReference type="Proteomes" id="UP001153269">
    <property type="component" value="Unassembled WGS sequence"/>
</dbReference>
<name>A0A9N7V452_PLEPL</name>
<evidence type="ECO:0000313" key="3">
    <source>
        <dbReference type="Proteomes" id="UP001153269"/>
    </source>
</evidence>
<feature type="compositionally biased region" description="Polar residues" evidence="1">
    <location>
        <begin position="18"/>
        <end position="39"/>
    </location>
</feature>
<sequence length="113" mass="11808">MFEFSSLHVDRAFSRTGTSLRDLDSSITKTHLNQSSSWRTDPRAGTSPSTGQGGSCGGQPLYPSDYYTTACNVPQQRAAVARPLSSAAGVSLHGLGPPPRASSGETARLSGSH</sequence>
<proteinExistence type="predicted"/>
<keyword evidence="3" id="KW-1185">Reference proteome</keyword>
<comment type="caution">
    <text evidence="2">The sequence shown here is derived from an EMBL/GenBank/DDBJ whole genome shotgun (WGS) entry which is preliminary data.</text>
</comment>
<accession>A0A9N7V452</accession>
<evidence type="ECO:0000256" key="1">
    <source>
        <dbReference type="SAM" id="MobiDB-lite"/>
    </source>
</evidence>